<protein>
    <submittedName>
        <fullName evidence="2">Uncharacterized protein</fullName>
    </submittedName>
</protein>
<feature type="region of interest" description="Disordered" evidence="1">
    <location>
        <begin position="22"/>
        <end position="97"/>
    </location>
</feature>
<feature type="non-terminal residue" evidence="2">
    <location>
        <position position="118"/>
    </location>
</feature>
<organism evidence="2 3">
    <name type="scientific">Iphiclides podalirius</name>
    <name type="common">scarce swallowtail</name>
    <dbReference type="NCBI Taxonomy" id="110791"/>
    <lineage>
        <taxon>Eukaryota</taxon>
        <taxon>Metazoa</taxon>
        <taxon>Ecdysozoa</taxon>
        <taxon>Arthropoda</taxon>
        <taxon>Hexapoda</taxon>
        <taxon>Insecta</taxon>
        <taxon>Pterygota</taxon>
        <taxon>Neoptera</taxon>
        <taxon>Endopterygota</taxon>
        <taxon>Lepidoptera</taxon>
        <taxon>Glossata</taxon>
        <taxon>Ditrysia</taxon>
        <taxon>Papilionoidea</taxon>
        <taxon>Papilionidae</taxon>
        <taxon>Papilioninae</taxon>
        <taxon>Iphiclides</taxon>
    </lineage>
</organism>
<keyword evidence="3" id="KW-1185">Reference proteome</keyword>
<accession>A0ABN8IS40</accession>
<proteinExistence type="predicted"/>
<feature type="compositionally biased region" description="Low complexity" evidence="1">
    <location>
        <begin position="22"/>
        <end position="44"/>
    </location>
</feature>
<sequence>MCRRVSSRGLLTCGSRAALAAGQAVSRRSSAVRSFSARRSVPSAHSESNDKPNSIRASPEAGAGSHPPAGQWPRVRPVPAPPLDARSPSRSHGGACHDTRLLFFSPTVPLSLRKIKKF</sequence>
<evidence type="ECO:0000313" key="3">
    <source>
        <dbReference type="Proteomes" id="UP000837857"/>
    </source>
</evidence>
<dbReference type="EMBL" id="OW152815">
    <property type="protein sequence ID" value="CAH2063214.1"/>
    <property type="molecule type" value="Genomic_DNA"/>
</dbReference>
<reference evidence="2" key="1">
    <citation type="submission" date="2022-03" db="EMBL/GenBank/DDBJ databases">
        <authorList>
            <person name="Martin H S."/>
        </authorList>
    </citation>
    <scope>NUCLEOTIDE SEQUENCE</scope>
</reference>
<gene>
    <name evidence="2" type="ORF">IPOD504_LOCUS12423</name>
</gene>
<dbReference type="Proteomes" id="UP000837857">
    <property type="component" value="Chromosome 3"/>
</dbReference>
<evidence type="ECO:0000313" key="2">
    <source>
        <dbReference type="EMBL" id="CAH2063214.1"/>
    </source>
</evidence>
<evidence type="ECO:0000256" key="1">
    <source>
        <dbReference type="SAM" id="MobiDB-lite"/>
    </source>
</evidence>
<name>A0ABN8IS40_9NEOP</name>